<gene>
    <name evidence="4" type="ORF">GN958_ATG00126</name>
    <name evidence="3" type="ORF">GN958_ATG20946</name>
    <name evidence="2" type="ORF">GN958_ATG23254</name>
</gene>
<feature type="compositionally biased region" description="Basic and acidic residues" evidence="1">
    <location>
        <begin position="58"/>
        <end position="73"/>
    </location>
</feature>
<dbReference type="Proteomes" id="UP000704712">
    <property type="component" value="Unassembled WGS sequence"/>
</dbReference>
<proteinExistence type="predicted"/>
<dbReference type="EMBL" id="JAACNO010003251">
    <property type="protein sequence ID" value="KAF4127554.1"/>
    <property type="molecule type" value="Genomic_DNA"/>
</dbReference>
<feature type="region of interest" description="Disordered" evidence="1">
    <location>
        <begin position="1"/>
        <end position="108"/>
    </location>
</feature>
<dbReference type="EMBL" id="JAACNO010002912">
    <property type="protein sequence ID" value="KAF4129869.1"/>
    <property type="molecule type" value="Genomic_DNA"/>
</dbReference>
<evidence type="ECO:0000256" key="1">
    <source>
        <dbReference type="SAM" id="MobiDB-lite"/>
    </source>
</evidence>
<evidence type="ECO:0000313" key="5">
    <source>
        <dbReference type="Proteomes" id="UP000704712"/>
    </source>
</evidence>
<feature type="compositionally biased region" description="Polar residues" evidence="1">
    <location>
        <begin position="79"/>
        <end position="97"/>
    </location>
</feature>
<evidence type="ECO:0000313" key="3">
    <source>
        <dbReference type="EMBL" id="KAF4129869.1"/>
    </source>
</evidence>
<protein>
    <submittedName>
        <fullName evidence="2">Uncharacterized protein</fullName>
    </submittedName>
</protein>
<feature type="compositionally biased region" description="Low complexity" evidence="1">
    <location>
        <begin position="48"/>
        <end position="57"/>
    </location>
</feature>
<accession>A0A8S9TLV1</accession>
<dbReference type="EMBL" id="JAACNO010000033">
    <property type="protein sequence ID" value="KAF4150689.1"/>
    <property type="molecule type" value="Genomic_DNA"/>
</dbReference>
<reference evidence="2" key="1">
    <citation type="submission" date="2020-03" db="EMBL/GenBank/DDBJ databases">
        <title>Hybrid Assembly of Korean Phytophthora infestans isolates.</title>
        <authorList>
            <person name="Prokchorchik M."/>
            <person name="Lee Y."/>
            <person name="Seo J."/>
            <person name="Cho J.-H."/>
            <person name="Park Y.-E."/>
            <person name="Jang D.-C."/>
            <person name="Im J.-S."/>
            <person name="Choi J.-G."/>
            <person name="Park H.-J."/>
            <person name="Lee G.-B."/>
            <person name="Lee Y.-G."/>
            <person name="Hong S.-Y."/>
            <person name="Cho K."/>
            <person name="Sohn K.H."/>
        </authorList>
    </citation>
    <scope>NUCLEOTIDE SEQUENCE</scope>
    <source>
        <strain evidence="2">KR_2_A2</strain>
    </source>
</reference>
<comment type="caution">
    <text evidence="2">The sequence shown here is derived from an EMBL/GenBank/DDBJ whole genome shotgun (WGS) entry which is preliminary data.</text>
</comment>
<sequence length="274" mass="29838">MAGEETVVHAVGPEHVGGQRVATRSDGTQNSVAGTVALRTVDGETETETVTPSVESSEAQRNEPDQRQPDDARLVASEIQLSGGTDVSVQSEVTKGSQAPRKRRTLRADKNWADGENADLQKKRRLDVEAREVRAARRSAVRDQQTATCGETVGATEDRWVPSIEEADDGGAKEVRSVERDNDTGVAGALRGRGTARWTPPMHHLLQTAAAGTVMERRRRRVRNRAGRYETRHEVEFGAKAGGPTSREWLTARKFEDLLDQGKIGDHLTSGNGV</sequence>
<name>A0A8S9TLV1_PHYIN</name>
<dbReference type="AlphaFoldDB" id="A0A8S9TLV1"/>
<evidence type="ECO:0000313" key="4">
    <source>
        <dbReference type="EMBL" id="KAF4150689.1"/>
    </source>
</evidence>
<organism evidence="2 5">
    <name type="scientific">Phytophthora infestans</name>
    <name type="common">Potato late blight agent</name>
    <name type="synonym">Botrytis infestans</name>
    <dbReference type="NCBI Taxonomy" id="4787"/>
    <lineage>
        <taxon>Eukaryota</taxon>
        <taxon>Sar</taxon>
        <taxon>Stramenopiles</taxon>
        <taxon>Oomycota</taxon>
        <taxon>Peronosporomycetes</taxon>
        <taxon>Peronosporales</taxon>
        <taxon>Peronosporaceae</taxon>
        <taxon>Phytophthora</taxon>
    </lineage>
</organism>
<evidence type="ECO:0000313" key="2">
    <source>
        <dbReference type="EMBL" id="KAF4127554.1"/>
    </source>
</evidence>